<dbReference type="Proteomes" id="UP000253908">
    <property type="component" value="Chromosome"/>
</dbReference>
<dbReference type="SUPFAM" id="SSF56059">
    <property type="entry name" value="Glutathione synthetase ATP-binding domain-like"/>
    <property type="match status" value="1"/>
</dbReference>
<dbReference type="AlphaFoldDB" id="A0A345PD79"/>
<evidence type="ECO:0000313" key="3">
    <source>
        <dbReference type="EMBL" id="AXI07959.1"/>
    </source>
</evidence>
<dbReference type="EMBL" id="CP024848">
    <property type="protein sequence ID" value="AXI07959.1"/>
    <property type="molecule type" value="Genomic_DNA"/>
</dbReference>
<accession>A0A345PD79</accession>
<organism evidence="3 4">
    <name type="scientific">Oceanobacillus zhaokaii</name>
    <dbReference type="NCBI Taxonomy" id="2052660"/>
    <lineage>
        <taxon>Bacteria</taxon>
        <taxon>Bacillati</taxon>
        <taxon>Bacillota</taxon>
        <taxon>Bacilli</taxon>
        <taxon>Bacillales</taxon>
        <taxon>Bacillaceae</taxon>
        <taxon>Oceanobacillus</taxon>
    </lineage>
</organism>
<sequence length="409" mass="46986">MEQDLILSKQSFIPVILGASIGVYSTARSFHEAYGVKSISVSRQLIGPVKHSAIIVPVLEPDMEDAEALLASLNNIMQTYPDIPKIIIGSDDWHVEMVVDLRDKLVGNWIVPYTDRESLHTVIDKAKFYELCDSLEVDYPKYIAFDSNQTLDTELPFSFPVVIKPTSRVAYENLKFTGKKKVFTAKDRQELEQIIDLIRNAGYLDELIVQEFIPGDDTAMYILTIYIAQDGEVKLASFGQTLLEDHTPGGIGNPVAIRTLRNDEAVEQATRLVKKVGYIGFANFDLKYDSRDGKYKFFELNPRLGRSNYYVTTGGHNPVEYYIKDYLENQPLSYTVAEKEMIYTIVPKGLLMKHLKDKQLRDRVNTLYKEKRVKNPMFYFSVEKSIKRLLYVIVSTFNFYRKFKKYPPL</sequence>
<dbReference type="Gene3D" id="3.30.470.20">
    <property type="entry name" value="ATP-grasp fold, B domain"/>
    <property type="match status" value="1"/>
</dbReference>
<keyword evidence="1" id="KW-0067">ATP-binding</keyword>
<dbReference type="GO" id="GO:0046872">
    <property type="term" value="F:metal ion binding"/>
    <property type="evidence" value="ECO:0007669"/>
    <property type="project" value="InterPro"/>
</dbReference>
<evidence type="ECO:0000256" key="1">
    <source>
        <dbReference type="PROSITE-ProRule" id="PRU00409"/>
    </source>
</evidence>
<dbReference type="OrthoDB" id="5420347at2"/>
<reference evidence="4" key="1">
    <citation type="submission" date="2017-11" db="EMBL/GenBank/DDBJ databases">
        <authorList>
            <person name="Zhu W."/>
        </authorList>
    </citation>
    <scope>NUCLEOTIDE SEQUENCE [LARGE SCALE GENOMIC DNA]</scope>
    <source>
        <strain evidence="4">160</strain>
    </source>
</reference>
<dbReference type="InterPro" id="IPR003806">
    <property type="entry name" value="ATP-grasp_PylC-type"/>
</dbReference>
<dbReference type="KEGG" id="ocn:CUC15_02730"/>
<evidence type="ECO:0000313" key="4">
    <source>
        <dbReference type="Proteomes" id="UP000253908"/>
    </source>
</evidence>
<proteinExistence type="predicted"/>
<dbReference type="PROSITE" id="PS50975">
    <property type="entry name" value="ATP_GRASP"/>
    <property type="match status" value="1"/>
</dbReference>
<keyword evidence="1" id="KW-0547">Nucleotide-binding</keyword>
<dbReference type="InterPro" id="IPR011761">
    <property type="entry name" value="ATP-grasp"/>
</dbReference>
<dbReference type="GO" id="GO:0005524">
    <property type="term" value="F:ATP binding"/>
    <property type="evidence" value="ECO:0007669"/>
    <property type="project" value="UniProtKB-UniRule"/>
</dbReference>
<keyword evidence="4" id="KW-1185">Reference proteome</keyword>
<dbReference type="Pfam" id="PF02655">
    <property type="entry name" value="ATP-grasp_3"/>
    <property type="match status" value="1"/>
</dbReference>
<feature type="domain" description="ATP-grasp" evidence="2">
    <location>
        <begin position="129"/>
        <end position="327"/>
    </location>
</feature>
<dbReference type="InterPro" id="IPR013815">
    <property type="entry name" value="ATP_grasp_subdomain_1"/>
</dbReference>
<name>A0A345PD79_9BACI</name>
<dbReference type="RefSeq" id="WP_114915253.1">
    <property type="nucleotide sequence ID" value="NZ_CP024848.1"/>
</dbReference>
<protein>
    <submittedName>
        <fullName evidence="3">Carbamoyl phosphate synthase-like protein</fullName>
    </submittedName>
</protein>
<dbReference type="Gene3D" id="3.30.1490.20">
    <property type="entry name" value="ATP-grasp fold, A domain"/>
    <property type="match status" value="1"/>
</dbReference>
<gene>
    <name evidence="3" type="ORF">CUC15_02730</name>
</gene>
<evidence type="ECO:0000259" key="2">
    <source>
        <dbReference type="PROSITE" id="PS50975"/>
    </source>
</evidence>